<accession>A0A8R7U9F8</accession>
<dbReference type="Proteomes" id="UP000015106">
    <property type="component" value="Chromosome 4"/>
</dbReference>
<organism evidence="1 2">
    <name type="scientific">Triticum urartu</name>
    <name type="common">Red wild einkorn</name>
    <name type="synonym">Crithodium urartu</name>
    <dbReference type="NCBI Taxonomy" id="4572"/>
    <lineage>
        <taxon>Eukaryota</taxon>
        <taxon>Viridiplantae</taxon>
        <taxon>Streptophyta</taxon>
        <taxon>Embryophyta</taxon>
        <taxon>Tracheophyta</taxon>
        <taxon>Spermatophyta</taxon>
        <taxon>Magnoliopsida</taxon>
        <taxon>Liliopsida</taxon>
        <taxon>Poales</taxon>
        <taxon>Poaceae</taxon>
        <taxon>BOP clade</taxon>
        <taxon>Pooideae</taxon>
        <taxon>Triticodae</taxon>
        <taxon>Triticeae</taxon>
        <taxon>Triticinae</taxon>
        <taxon>Triticum</taxon>
    </lineage>
</organism>
<evidence type="ECO:0000313" key="1">
    <source>
        <dbReference type="EnsemblPlants" id="TuG1812G0400002416.01.T02"/>
    </source>
</evidence>
<reference evidence="1" key="2">
    <citation type="submission" date="2018-03" db="EMBL/GenBank/DDBJ databases">
        <title>The Triticum urartu genome reveals the dynamic nature of wheat genome evolution.</title>
        <authorList>
            <person name="Ling H."/>
            <person name="Ma B."/>
            <person name="Shi X."/>
            <person name="Liu H."/>
            <person name="Dong L."/>
            <person name="Sun H."/>
            <person name="Cao Y."/>
            <person name="Gao Q."/>
            <person name="Zheng S."/>
            <person name="Li Y."/>
            <person name="Yu Y."/>
            <person name="Du H."/>
            <person name="Qi M."/>
            <person name="Li Y."/>
            <person name="Yu H."/>
            <person name="Cui Y."/>
            <person name="Wang N."/>
            <person name="Chen C."/>
            <person name="Wu H."/>
            <person name="Zhao Y."/>
            <person name="Zhang J."/>
            <person name="Li Y."/>
            <person name="Zhou W."/>
            <person name="Zhang B."/>
            <person name="Hu W."/>
            <person name="Eijk M."/>
            <person name="Tang J."/>
            <person name="Witsenboer H."/>
            <person name="Zhao S."/>
            <person name="Li Z."/>
            <person name="Zhang A."/>
            <person name="Wang D."/>
            <person name="Liang C."/>
        </authorList>
    </citation>
    <scope>NUCLEOTIDE SEQUENCE [LARGE SCALE GENOMIC DNA]</scope>
    <source>
        <strain evidence="1">cv. G1812</strain>
    </source>
</reference>
<dbReference type="EnsemblPlants" id="TuG1812G0400002416.01.T02">
    <property type="protein sequence ID" value="TuG1812G0400002416.01.T02"/>
    <property type="gene ID" value="TuG1812G0400002416.01"/>
</dbReference>
<sequence>MSRVKWTQLLVHLSTDDHNGMDQAAKTQSVVDSATLPALKLCLLGQFQLPHYLYTWILLFLLLQPFPIESKGIRLKKLQESRKGIPGVTFKSSQNGEV</sequence>
<protein>
    <submittedName>
        <fullName evidence="1">Uncharacterized protein</fullName>
    </submittedName>
</protein>
<dbReference type="Gramene" id="TuG1812G0400002416.01.T02">
    <property type="protein sequence ID" value="TuG1812G0400002416.01.T02"/>
    <property type="gene ID" value="TuG1812G0400002416.01"/>
</dbReference>
<evidence type="ECO:0000313" key="2">
    <source>
        <dbReference type="Proteomes" id="UP000015106"/>
    </source>
</evidence>
<reference evidence="1" key="3">
    <citation type="submission" date="2022-06" db="UniProtKB">
        <authorList>
            <consortium name="EnsemblPlants"/>
        </authorList>
    </citation>
    <scope>IDENTIFICATION</scope>
</reference>
<name>A0A8R7U9F8_TRIUA</name>
<proteinExistence type="predicted"/>
<keyword evidence="2" id="KW-1185">Reference proteome</keyword>
<dbReference type="AlphaFoldDB" id="A0A8R7U9F8"/>
<reference evidence="2" key="1">
    <citation type="journal article" date="2013" name="Nature">
        <title>Draft genome of the wheat A-genome progenitor Triticum urartu.</title>
        <authorList>
            <person name="Ling H.Q."/>
            <person name="Zhao S."/>
            <person name="Liu D."/>
            <person name="Wang J."/>
            <person name="Sun H."/>
            <person name="Zhang C."/>
            <person name="Fan H."/>
            <person name="Li D."/>
            <person name="Dong L."/>
            <person name="Tao Y."/>
            <person name="Gao C."/>
            <person name="Wu H."/>
            <person name="Li Y."/>
            <person name="Cui Y."/>
            <person name="Guo X."/>
            <person name="Zheng S."/>
            <person name="Wang B."/>
            <person name="Yu K."/>
            <person name="Liang Q."/>
            <person name="Yang W."/>
            <person name="Lou X."/>
            <person name="Chen J."/>
            <person name="Feng M."/>
            <person name="Jian J."/>
            <person name="Zhang X."/>
            <person name="Luo G."/>
            <person name="Jiang Y."/>
            <person name="Liu J."/>
            <person name="Wang Z."/>
            <person name="Sha Y."/>
            <person name="Zhang B."/>
            <person name="Wu H."/>
            <person name="Tang D."/>
            <person name="Shen Q."/>
            <person name="Xue P."/>
            <person name="Zou S."/>
            <person name="Wang X."/>
            <person name="Liu X."/>
            <person name="Wang F."/>
            <person name="Yang Y."/>
            <person name="An X."/>
            <person name="Dong Z."/>
            <person name="Zhang K."/>
            <person name="Zhang X."/>
            <person name="Luo M.C."/>
            <person name="Dvorak J."/>
            <person name="Tong Y."/>
            <person name="Wang J."/>
            <person name="Yang H."/>
            <person name="Li Z."/>
            <person name="Wang D."/>
            <person name="Zhang A."/>
            <person name="Wang J."/>
        </authorList>
    </citation>
    <scope>NUCLEOTIDE SEQUENCE</scope>
    <source>
        <strain evidence="2">cv. G1812</strain>
    </source>
</reference>